<protein>
    <submittedName>
        <fullName evidence="1">Uncharacterized protein</fullName>
    </submittedName>
</protein>
<organism evidence="1 2">
    <name type="scientific">Variovorax humicola</name>
    <dbReference type="NCBI Taxonomy" id="1769758"/>
    <lineage>
        <taxon>Bacteria</taxon>
        <taxon>Pseudomonadati</taxon>
        <taxon>Pseudomonadota</taxon>
        <taxon>Betaproteobacteria</taxon>
        <taxon>Burkholderiales</taxon>
        <taxon>Comamonadaceae</taxon>
        <taxon>Variovorax</taxon>
    </lineage>
</organism>
<dbReference type="EMBL" id="JBBKZV010000007">
    <property type="protein sequence ID" value="MEJ8823147.1"/>
    <property type="molecule type" value="Genomic_DNA"/>
</dbReference>
<dbReference type="Proteomes" id="UP001363010">
    <property type="component" value="Unassembled WGS sequence"/>
</dbReference>
<evidence type="ECO:0000313" key="1">
    <source>
        <dbReference type="EMBL" id="MEJ8823147.1"/>
    </source>
</evidence>
<gene>
    <name evidence="1" type="ORF">WKW80_14060</name>
</gene>
<comment type="caution">
    <text evidence="1">The sequence shown here is derived from an EMBL/GenBank/DDBJ whole genome shotgun (WGS) entry which is preliminary data.</text>
</comment>
<keyword evidence="2" id="KW-1185">Reference proteome</keyword>
<sequence length="49" mass="5345">MSPKTLSVRPSAVGATGGSISLQHGWRPMIVRALASSQQISKWIWPAWL</sequence>
<proteinExistence type="predicted"/>
<reference evidence="1 2" key="1">
    <citation type="submission" date="2024-03" db="EMBL/GenBank/DDBJ databases">
        <title>Novel species of the genus Variovorax.</title>
        <authorList>
            <person name="Liu Q."/>
            <person name="Xin Y.-H."/>
        </authorList>
    </citation>
    <scope>NUCLEOTIDE SEQUENCE [LARGE SCALE GENOMIC DNA]</scope>
    <source>
        <strain evidence="1 2">KACC 18501</strain>
    </source>
</reference>
<dbReference type="RefSeq" id="WP_340364190.1">
    <property type="nucleotide sequence ID" value="NZ_JBBKZV010000007.1"/>
</dbReference>
<name>A0ABU8W1A1_9BURK</name>
<accession>A0ABU8W1A1</accession>
<evidence type="ECO:0000313" key="2">
    <source>
        <dbReference type="Proteomes" id="UP001363010"/>
    </source>
</evidence>